<dbReference type="Proteomes" id="UP000822688">
    <property type="component" value="Chromosome V"/>
</dbReference>
<evidence type="ECO:0000313" key="2">
    <source>
        <dbReference type="Proteomes" id="UP000822688"/>
    </source>
</evidence>
<evidence type="ECO:0000313" key="1">
    <source>
        <dbReference type="EMBL" id="KAG0571569.1"/>
    </source>
</evidence>
<comment type="caution">
    <text evidence="1">The sequence shown here is derived from an EMBL/GenBank/DDBJ whole genome shotgun (WGS) entry which is preliminary data.</text>
</comment>
<reference evidence="1" key="1">
    <citation type="submission" date="2020-06" db="EMBL/GenBank/DDBJ databases">
        <title>WGS assembly of Ceratodon purpureus strain R40.</title>
        <authorList>
            <person name="Carey S.B."/>
            <person name="Jenkins J."/>
            <person name="Shu S."/>
            <person name="Lovell J.T."/>
            <person name="Sreedasyam A."/>
            <person name="Maumus F."/>
            <person name="Tiley G.P."/>
            <person name="Fernandez-Pozo N."/>
            <person name="Barry K."/>
            <person name="Chen C."/>
            <person name="Wang M."/>
            <person name="Lipzen A."/>
            <person name="Daum C."/>
            <person name="Saski C.A."/>
            <person name="Payton A.C."/>
            <person name="Mcbreen J.C."/>
            <person name="Conrad R.E."/>
            <person name="Kollar L.M."/>
            <person name="Olsson S."/>
            <person name="Huttunen S."/>
            <person name="Landis J.B."/>
            <person name="Wickett N.J."/>
            <person name="Johnson M.G."/>
            <person name="Rensing S.A."/>
            <person name="Grimwood J."/>
            <person name="Schmutz J."/>
            <person name="Mcdaniel S.F."/>
        </authorList>
    </citation>
    <scope>NUCLEOTIDE SEQUENCE</scope>
    <source>
        <strain evidence="1">R40</strain>
    </source>
</reference>
<proteinExistence type="predicted"/>
<organism evidence="1 2">
    <name type="scientific">Ceratodon purpureus</name>
    <name type="common">Fire moss</name>
    <name type="synonym">Dicranum purpureum</name>
    <dbReference type="NCBI Taxonomy" id="3225"/>
    <lineage>
        <taxon>Eukaryota</taxon>
        <taxon>Viridiplantae</taxon>
        <taxon>Streptophyta</taxon>
        <taxon>Embryophyta</taxon>
        <taxon>Bryophyta</taxon>
        <taxon>Bryophytina</taxon>
        <taxon>Bryopsida</taxon>
        <taxon>Dicranidae</taxon>
        <taxon>Pseudoditrichales</taxon>
        <taxon>Ditrichaceae</taxon>
        <taxon>Ceratodon</taxon>
    </lineage>
</organism>
<protein>
    <submittedName>
        <fullName evidence="1">Uncharacterized protein</fullName>
    </submittedName>
</protein>
<keyword evidence="2" id="KW-1185">Reference proteome</keyword>
<accession>A0A8T0HL88</accession>
<gene>
    <name evidence="1" type="ORF">KC19_VG023000</name>
</gene>
<name>A0A8T0HL88_CERPU</name>
<sequence>MYIELLDSTNSGGLTTNVLVGTGTTGFPITSVSACSLRLRPSPSLPIPALAANNVCGNCQSAYCPVVSLPPSSACVAHVPQTFLAYPASSLLSSEPPLLDPPNPSPSCPQFCSSAWRDYCA</sequence>
<dbReference type="EMBL" id="CM026426">
    <property type="protein sequence ID" value="KAG0571569.1"/>
    <property type="molecule type" value="Genomic_DNA"/>
</dbReference>
<dbReference type="AlphaFoldDB" id="A0A8T0HL88"/>